<accession>A0A0F7SLR4</accession>
<keyword evidence="1" id="KW-0863">Zinc-finger</keyword>
<keyword evidence="1" id="KW-0479">Metal-binding</keyword>
<protein>
    <submittedName>
        <fullName evidence="3">Zinc finger, SWIM-type</fullName>
    </submittedName>
</protein>
<dbReference type="EMBL" id="LN483345">
    <property type="protein sequence ID" value="CDZ98683.1"/>
    <property type="molecule type" value="Genomic_DNA"/>
</dbReference>
<organism evidence="3">
    <name type="scientific">Phaffia rhodozyma</name>
    <name type="common">Yeast</name>
    <name type="synonym">Xanthophyllomyces dendrorhous</name>
    <dbReference type="NCBI Taxonomy" id="264483"/>
    <lineage>
        <taxon>Eukaryota</taxon>
        <taxon>Fungi</taxon>
        <taxon>Dikarya</taxon>
        <taxon>Basidiomycota</taxon>
        <taxon>Agaricomycotina</taxon>
        <taxon>Tremellomycetes</taxon>
        <taxon>Cystofilobasidiales</taxon>
        <taxon>Mrakiaceae</taxon>
        <taxon>Phaffia</taxon>
    </lineage>
</organism>
<dbReference type="PANTHER" id="PTHR28498">
    <property type="entry name" value="ZINC FINGER SWIM DOMAIN-CONTAINING PROTEIN 7"/>
    <property type="match status" value="1"/>
</dbReference>
<evidence type="ECO:0000313" key="3">
    <source>
        <dbReference type="EMBL" id="CDZ98683.1"/>
    </source>
</evidence>
<dbReference type="PANTHER" id="PTHR28498:SF1">
    <property type="entry name" value="ZINC FINGER SWIM DOMAIN-CONTAINING PROTEIN 7"/>
    <property type="match status" value="1"/>
</dbReference>
<dbReference type="Pfam" id="PF04434">
    <property type="entry name" value="SWIM"/>
    <property type="match status" value="2"/>
</dbReference>
<sequence>MDTTGSILESIIREIRPPKLRDDEILKLAFFLPDETVLEALKIVDLGQVETISARDGRTIYAVKGSSRSYYIYSKPFVTPRSHSPTQTDTGARTRAYCSCPAFGYAMFLSSGTSSSSSLSSEKQREGEDQYQGSWCKHLLATRLAIALDQTRTLKPSLSELQGEEEQGEMQEERPDMLFALWRGMFNSGEVGSKVGI</sequence>
<dbReference type="PROSITE" id="PS50966">
    <property type="entry name" value="ZF_SWIM"/>
    <property type="match status" value="1"/>
</dbReference>
<name>A0A0F7SLR4_PHARH</name>
<evidence type="ECO:0000256" key="1">
    <source>
        <dbReference type="PROSITE-ProRule" id="PRU00325"/>
    </source>
</evidence>
<feature type="domain" description="SWIM-type" evidence="2">
    <location>
        <begin position="86"/>
        <end position="147"/>
    </location>
</feature>
<proteinExistence type="predicted"/>
<evidence type="ECO:0000259" key="2">
    <source>
        <dbReference type="PROSITE" id="PS50966"/>
    </source>
</evidence>
<reference evidence="3" key="1">
    <citation type="submission" date="2014-08" db="EMBL/GenBank/DDBJ databases">
        <authorList>
            <person name="Sharma Rahul"/>
            <person name="Thines Marco"/>
        </authorList>
    </citation>
    <scope>NUCLEOTIDE SEQUENCE</scope>
</reference>
<keyword evidence="1" id="KW-0862">Zinc</keyword>
<dbReference type="GO" id="GO:0000724">
    <property type="term" value="P:double-strand break repair via homologous recombination"/>
    <property type="evidence" value="ECO:0007669"/>
    <property type="project" value="TreeGrafter"/>
</dbReference>
<dbReference type="GO" id="GO:0008270">
    <property type="term" value="F:zinc ion binding"/>
    <property type="evidence" value="ECO:0007669"/>
    <property type="project" value="UniProtKB-KW"/>
</dbReference>
<dbReference type="AlphaFoldDB" id="A0A0F7SLR4"/>
<dbReference type="InterPro" id="IPR007527">
    <property type="entry name" value="Znf_SWIM"/>
</dbReference>